<organism evidence="2 3">
    <name type="scientific">Hymenolepis diminuta</name>
    <name type="common">Rat tapeworm</name>
    <dbReference type="NCBI Taxonomy" id="6216"/>
    <lineage>
        <taxon>Eukaryota</taxon>
        <taxon>Metazoa</taxon>
        <taxon>Spiralia</taxon>
        <taxon>Lophotrochozoa</taxon>
        <taxon>Platyhelminthes</taxon>
        <taxon>Cestoda</taxon>
        <taxon>Eucestoda</taxon>
        <taxon>Cyclophyllidea</taxon>
        <taxon>Hymenolepididae</taxon>
        <taxon>Hymenolepis</taxon>
    </lineage>
</organism>
<evidence type="ECO:0000313" key="2">
    <source>
        <dbReference type="EMBL" id="VUZ57426.1"/>
    </source>
</evidence>
<sequence>MDLCFCTPSCSEVVIKSGPGPRNCSFVEVLIPHRPVDVGYRLFPTEVNQRHQIVSGGSAASSQSEMEPVFPVRNPFKLTSGQPLGFDAIIFWKPHPEMVMSPTGNARGNGNSGRYTKYADPFMNQPIPETRRQSRGYRVIWGPRLVEPIEPDMYSNGIAPQLDPERTESKVVDSKVHNVILRNLEPDTLYIVQVQTIGIHGDSPVNAVFFTTPKYIGCLLGLLWFRELSTNRIKMNG</sequence>
<evidence type="ECO:0000313" key="3">
    <source>
        <dbReference type="Proteomes" id="UP000321570"/>
    </source>
</evidence>
<dbReference type="InterPro" id="IPR036116">
    <property type="entry name" value="FN3_sf"/>
</dbReference>
<dbReference type="EMBL" id="CABIJS010000718">
    <property type="protein sequence ID" value="VUZ57426.1"/>
    <property type="molecule type" value="Genomic_DNA"/>
</dbReference>
<dbReference type="Proteomes" id="UP000321570">
    <property type="component" value="Unassembled WGS sequence"/>
</dbReference>
<dbReference type="InterPro" id="IPR013783">
    <property type="entry name" value="Ig-like_fold"/>
</dbReference>
<dbReference type="Gene3D" id="2.60.40.10">
    <property type="entry name" value="Immunoglobulins"/>
    <property type="match status" value="1"/>
</dbReference>
<dbReference type="PROSITE" id="PS50853">
    <property type="entry name" value="FN3"/>
    <property type="match status" value="1"/>
</dbReference>
<proteinExistence type="predicted"/>
<evidence type="ECO:0000259" key="1">
    <source>
        <dbReference type="PROSITE" id="PS50853"/>
    </source>
</evidence>
<accession>A0A564ZDA2</accession>
<protein>
    <recommendedName>
        <fullName evidence="1">Fibronectin type-III domain-containing protein</fullName>
    </recommendedName>
</protein>
<dbReference type="CDD" id="cd00063">
    <property type="entry name" value="FN3"/>
    <property type="match status" value="1"/>
</dbReference>
<dbReference type="AlphaFoldDB" id="A0A564ZDA2"/>
<name>A0A564ZDA2_HYMDI</name>
<gene>
    <name evidence="2" type="ORF">WMSIL1_LOCUS14872</name>
</gene>
<feature type="non-terminal residue" evidence="2">
    <location>
        <position position="237"/>
    </location>
</feature>
<feature type="domain" description="Fibronectin type-III" evidence="1">
    <location>
        <begin position="123"/>
        <end position="215"/>
    </location>
</feature>
<reference evidence="2 3" key="1">
    <citation type="submission" date="2019-07" db="EMBL/GenBank/DDBJ databases">
        <authorList>
            <person name="Jastrzebski P J."/>
            <person name="Paukszto L."/>
            <person name="Jastrzebski P J."/>
        </authorList>
    </citation>
    <scope>NUCLEOTIDE SEQUENCE [LARGE SCALE GENOMIC DNA]</scope>
    <source>
        <strain evidence="2 3">WMS-il1</strain>
    </source>
</reference>
<dbReference type="InterPro" id="IPR003961">
    <property type="entry name" value="FN3_dom"/>
</dbReference>
<keyword evidence="3" id="KW-1185">Reference proteome</keyword>
<dbReference type="SUPFAM" id="SSF49265">
    <property type="entry name" value="Fibronectin type III"/>
    <property type="match status" value="1"/>
</dbReference>